<feature type="transmembrane region" description="Helical" evidence="7">
    <location>
        <begin position="110"/>
        <end position="132"/>
    </location>
</feature>
<reference evidence="8" key="1">
    <citation type="journal article" date="2019" name="Int. J. Food Microbiol.">
        <title>Developing a novel molecular serotyping system based on capsular polysaccharide synthesis gene clusters of Vibrio parahaemolyticus.</title>
        <authorList>
            <person name="Pang Y."/>
            <person name="Guo X."/>
            <person name="Tian X."/>
            <person name="Liu F."/>
            <person name="Wang L."/>
            <person name="Wu J."/>
            <person name="Zhang S."/>
            <person name="Li S."/>
            <person name="Liu B."/>
        </authorList>
    </citation>
    <scope>NUCLEOTIDE SEQUENCE</scope>
    <source>
        <strain evidence="8">G3557</strain>
    </source>
</reference>
<keyword evidence="6 7" id="KW-0472">Membrane</keyword>
<evidence type="ECO:0000256" key="7">
    <source>
        <dbReference type="SAM" id="Phobius"/>
    </source>
</evidence>
<dbReference type="Pfam" id="PF13440">
    <property type="entry name" value="Polysacc_synt_3"/>
    <property type="match status" value="1"/>
</dbReference>
<feature type="transmembrane region" description="Helical" evidence="7">
    <location>
        <begin position="415"/>
        <end position="440"/>
    </location>
</feature>
<dbReference type="PANTHER" id="PTHR30250:SF10">
    <property type="entry name" value="LIPOPOLYSACCHARIDE BIOSYNTHESIS PROTEIN WZXC"/>
    <property type="match status" value="1"/>
</dbReference>
<feature type="transmembrane region" description="Helical" evidence="7">
    <location>
        <begin position="253"/>
        <end position="273"/>
    </location>
</feature>
<comment type="subcellular location">
    <subcellularLocation>
        <location evidence="1">Cell membrane</location>
        <topology evidence="1">Multi-pass membrane protein</topology>
    </subcellularLocation>
</comment>
<comment type="similarity">
    <text evidence="2">Belongs to the polysaccharide synthase family.</text>
</comment>
<evidence type="ECO:0000256" key="3">
    <source>
        <dbReference type="ARBA" id="ARBA00022475"/>
    </source>
</evidence>
<feature type="transmembrane region" description="Helical" evidence="7">
    <location>
        <begin position="446"/>
        <end position="466"/>
    </location>
</feature>
<feature type="transmembrane region" description="Helical" evidence="7">
    <location>
        <begin position="294"/>
        <end position="318"/>
    </location>
</feature>
<evidence type="ECO:0000313" key="8">
    <source>
        <dbReference type="EMBL" id="QFF90457.1"/>
    </source>
</evidence>
<feature type="transmembrane region" description="Helical" evidence="7">
    <location>
        <begin position="382"/>
        <end position="403"/>
    </location>
</feature>
<dbReference type="AlphaFoldDB" id="A0A5P5X5R9"/>
<dbReference type="EMBL" id="MK473647">
    <property type="protein sequence ID" value="QFF90457.1"/>
    <property type="molecule type" value="Genomic_DNA"/>
</dbReference>
<accession>A0A5P5X5R9</accession>
<proteinExistence type="inferred from homology"/>
<organism evidence="8">
    <name type="scientific">Vibrio parahaemolyticus</name>
    <dbReference type="NCBI Taxonomy" id="670"/>
    <lineage>
        <taxon>Bacteria</taxon>
        <taxon>Pseudomonadati</taxon>
        <taxon>Pseudomonadota</taxon>
        <taxon>Gammaproteobacteria</taxon>
        <taxon>Vibrionales</taxon>
        <taxon>Vibrionaceae</taxon>
        <taxon>Vibrio</taxon>
    </lineage>
</organism>
<evidence type="ECO:0000256" key="5">
    <source>
        <dbReference type="ARBA" id="ARBA00022989"/>
    </source>
</evidence>
<gene>
    <name evidence="8" type="primary">wzx</name>
</gene>
<evidence type="ECO:0000256" key="4">
    <source>
        <dbReference type="ARBA" id="ARBA00022692"/>
    </source>
</evidence>
<keyword evidence="3" id="KW-1003">Cell membrane</keyword>
<feature type="transmembrane region" description="Helical" evidence="7">
    <location>
        <begin position="204"/>
        <end position="226"/>
    </location>
</feature>
<evidence type="ECO:0000256" key="1">
    <source>
        <dbReference type="ARBA" id="ARBA00004651"/>
    </source>
</evidence>
<feature type="transmembrane region" description="Helical" evidence="7">
    <location>
        <begin position="356"/>
        <end position="376"/>
    </location>
</feature>
<feature type="transmembrane region" description="Helical" evidence="7">
    <location>
        <begin position="42"/>
        <end position="66"/>
    </location>
</feature>
<dbReference type="PANTHER" id="PTHR30250">
    <property type="entry name" value="PST FAMILY PREDICTED COLANIC ACID TRANSPORTER"/>
    <property type="match status" value="1"/>
</dbReference>
<keyword evidence="4 7" id="KW-0812">Transmembrane</keyword>
<protein>
    <submittedName>
        <fullName evidence="8">Polysaccharide biosynthesis protein</fullName>
    </submittedName>
</protein>
<name>A0A5P5X5R9_VIBPH</name>
<dbReference type="InterPro" id="IPR050833">
    <property type="entry name" value="Poly_Biosynth_Transport"/>
</dbReference>
<feature type="transmembrane region" description="Helical" evidence="7">
    <location>
        <begin position="330"/>
        <end position="349"/>
    </location>
</feature>
<feature type="transmembrane region" description="Helical" evidence="7">
    <location>
        <begin position="78"/>
        <end position="98"/>
    </location>
</feature>
<dbReference type="GO" id="GO:0005886">
    <property type="term" value="C:plasma membrane"/>
    <property type="evidence" value="ECO:0007669"/>
    <property type="project" value="UniProtKB-SubCell"/>
</dbReference>
<sequence>MISNELYRAIIRSVTGKFSLYIFQFISLAIYARIFTPKEFGIVASIQVFVIFFQLLSDVGFGPAIINEDDFSEKKRNGVFSFTLFFGVILAFVFYSLSPSISYFYNGYDYTDISIVISLSIFFSSLSIVPLASLNKDAQFISIAKVDISSELTALFIILILHGNGTGVIALASRSAIQSCSRFILLWYFSYNTSIGRPKFGKEFWYVMSIASFSSYQLAFNVINYFSRNLDNLLVGKYMGMVPLGIYEKSYQLMRYPLLITSFALTPAIQPILMKKRADVDYVVKEHNFLAKRLIALSSIIAVFIYTNSDSIVLLLFGEQWYTVSPIVKIFAISIPFQAVLCTSGAFYQVMNKPRLLFVSGFIAAIINVSFITYGVLSDSLIKLSISVTCSYCINFIIGYSILFRFCFKSKVSNFYLELLSGIRTILMPCLIYCLCFYLLSKDIDINLYVDFVFNITLGLVILFCFRNSIKKSLI</sequence>
<feature type="transmembrane region" description="Helical" evidence="7">
    <location>
        <begin position="18"/>
        <end position="36"/>
    </location>
</feature>
<evidence type="ECO:0000256" key="2">
    <source>
        <dbReference type="ARBA" id="ARBA00007430"/>
    </source>
</evidence>
<evidence type="ECO:0000256" key="6">
    <source>
        <dbReference type="ARBA" id="ARBA00023136"/>
    </source>
</evidence>
<keyword evidence="5 7" id="KW-1133">Transmembrane helix</keyword>